<evidence type="ECO:0000256" key="3">
    <source>
        <dbReference type="ARBA" id="ARBA00022837"/>
    </source>
</evidence>
<dbReference type="InterPro" id="IPR018247">
    <property type="entry name" value="EF_Hand_1_Ca_BS"/>
</dbReference>
<name>A0A3Q2QKA0_FUNHE</name>
<feature type="domain" description="EF-hand" evidence="4">
    <location>
        <begin position="42"/>
        <end position="77"/>
    </location>
</feature>
<dbReference type="GO" id="GO:0005509">
    <property type="term" value="F:calcium ion binding"/>
    <property type="evidence" value="ECO:0007669"/>
    <property type="project" value="InterPro"/>
</dbReference>
<sequence length="93" mass="10351">MEEFALGAMFGVYMSKQGEDGKLSKQAFLEMLDEELPSFKGQGKNTGEEIFKGIDMNQDGSVDFKEFALMVAGYACGSYDTLQKVMKEAQKKK</sequence>
<dbReference type="PANTHER" id="PTHR11639:SF134">
    <property type="entry name" value="PROTEIN S100-A1-RELATED"/>
    <property type="match status" value="1"/>
</dbReference>
<evidence type="ECO:0000313" key="5">
    <source>
        <dbReference type="Ensembl" id="ENSFHEP00000028003.1"/>
    </source>
</evidence>
<keyword evidence="6" id="KW-1185">Reference proteome</keyword>
<organism evidence="5 6">
    <name type="scientific">Fundulus heteroclitus</name>
    <name type="common">Killifish</name>
    <name type="synonym">Mummichog</name>
    <dbReference type="NCBI Taxonomy" id="8078"/>
    <lineage>
        <taxon>Eukaryota</taxon>
        <taxon>Metazoa</taxon>
        <taxon>Chordata</taxon>
        <taxon>Craniata</taxon>
        <taxon>Vertebrata</taxon>
        <taxon>Euteleostomi</taxon>
        <taxon>Actinopterygii</taxon>
        <taxon>Neopterygii</taxon>
        <taxon>Teleostei</taxon>
        <taxon>Neoteleostei</taxon>
        <taxon>Acanthomorphata</taxon>
        <taxon>Ovalentaria</taxon>
        <taxon>Atherinomorphae</taxon>
        <taxon>Cyprinodontiformes</taxon>
        <taxon>Fundulidae</taxon>
        <taxon>Fundulus</taxon>
    </lineage>
</organism>
<protein>
    <submittedName>
        <fullName evidence="5">Protein S100-G</fullName>
    </submittedName>
</protein>
<evidence type="ECO:0000256" key="2">
    <source>
        <dbReference type="ARBA" id="ARBA00022723"/>
    </source>
</evidence>
<reference evidence="5" key="2">
    <citation type="submission" date="2025-09" db="UniProtKB">
        <authorList>
            <consortium name="Ensembl"/>
        </authorList>
    </citation>
    <scope>IDENTIFICATION</scope>
</reference>
<dbReference type="GO" id="GO:0048306">
    <property type="term" value="F:calcium-dependent protein binding"/>
    <property type="evidence" value="ECO:0007669"/>
    <property type="project" value="TreeGrafter"/>
</dbReference>
<proteinExistence type="inferred from homology"/>
<keyword evidence="2" id="KW-0479">Metal-binding</keyword>
<accession>A0A3Q2QKA0</accession>
<dbReference type="SUPFAM" id="SSF47473">
    <property type="entry name" value="EF-hand"/>
    <property type="match status" value="1"/>
</dbReference>
<dbReference type="PANTHER" id="PTHR11639">
    <property type="entry name" value="S100 CALCIUM-BINDING PROTEIN"/>
    <property type="match status" value="1"/>
</dbReference>
<evidence type="ECO:0000313" key="6">
    <source>
        <dbReference type="Proteomes" id="UP000265000"/>
    </source>
</evidence>
<dbReference type="InterPro" id="IPR002048">
    <property type="entry name" value="EF_hand_dom"/>
</dbReference>
<dbReference type="PROSITE" id="PS00018">
    <property type="entry name" value="EF_HAND_1"/>
    <property type="match status" value="1"/>
</dbReference>
<evidence type="ECO:0000259" key="4">
    <source>
        <dbReference type="PROSITE" id="PS50222"/>
    </source>
</evidence>
<dbReference type="Gene3D" id="1.10.238.10">
    <property type="entry name" value="EF-hand"/>
    <property type="match status" value="1"/>
</dbReference>
<comment type="similarity">
    <text evidence="1">Belongs to the S-100 family.</text>
</comment>
<dbReference type="PROSITE" id="PS50222">
    <property type="entry name" value="EF_HAND_2"/>
    <property type="match status" value="1"/>
</dbReference>
<dbReference type="Proteomes" id="UP000265000">
    <property type="component" value="Unplaced"/>
</dbReference>
<evidence type="ECO:0000256" key="1">
    <source>
        <dbReference type="ARBA" id="ARBA00007323"/>
    </source>
</evidence>
<reference evidence="5" key="1">
    <citation type="submission" date="2025-08" db="UniProtKB">
        <authorList>
            <consortium name="Ensembl"/>
        </authorList>
    </citation>
    <scope>IDENTIFICATION</scope>
</reference>
<dbReference type="InterPro" id="IPR011992">
    <property type="entry name" value="EF-hand-dom_pair"/>
</dbReference>
<dbReference type="Ensembl" id="ENSFHET00000017223.1">
    <property type="protein sequence ID" value="ENSFHEP00000028003.1"/>
    <property type="gene ID" value="ENSFHEG00000011834.1"/>
</dbReference>
<keyword evidence="3" id="KW-0106">Calcium</keyword>
<dbReference type="AlphaFoldDB" id="A0A3Q2QKA0"/>